<feature type="compositionally biased region" description="Pro residues" evidence="1">
    <location>
        <begin position="7"/>
        <end position="19"/>
    </location>
</feature>
<dbReference type="SUPFAM" id="SSF117396">
    <property type="entry name" value="TM1631-like"/>
    <property type="match status" value="1"/>
</dbReference>
<feature type="compositionally biased region" description="Acidic residues" evidence="1">
    <location>
        <begin position="40"/>
        <end position="52"/>
    </location>
</feature>
<accession>A0ABT7LLK6</accession>
<evidence type="ECO:0000256" key="1">
    <source>
        <dbReference type="SAM" id="MobiDB-lite"/>
    </source>
</evidence>
<evidence type="ECO:0000313" key="3">
    <source>
        <dbReference type="Proteomes" id="UP001238603"/>
    </source>
</evidence>
<dbReference type="PANTHER" id="PTHR30348:SF4">
    <property type="entry name" value="DUF72 DOMAIN-CONTAINING PROTEIN"/>
    <property type="match status" value="1"/>
</dbReference>
<gene>
    <name evidence="2" type="ORF">QRD43_17565</name>
</gene>
<dbReference type="InterPro" id="IPR002763">
    <property type="entry name" value="DUF72"/>
</dbReference>
<evidence type="ECO:0000313" key="2">
    <source>
        <dbReference type="EMBL" id="MDL5033723.1"/>
    </source>
</evidence>
<feature type="region of interest" description="Disordered" evidence="1">
    <location>
        <begin position="1"/>
        <end position="72"/>
    </location>
</feature>
<dbReference type="InterPro" id="IPR036520">
    <property type="entry name" value="UPF0759_sf"/>
</dbReference>
<dbReference type="Pfam" id="PF01904">
    <property type="entry name" value="DUF72"/>
    <property type="match status" value="1"/>
</dbReference>
<dbReference type="RefSeq" id="WP_285983804.1">
    <property type="nucleotide sequence ID" value="NZ_JASVDS010000005.1"/>
</dbReference>
<sequence>MQESLFPPDPAAAPAPPGQPGRRATASASKRAVGPAHDGADDEADDGADDGADERIDAPAPGSPRTRGIQPAVPTPETLALAADLPSLIRLGGSTWSYPGWAGLVWDKPYSESQLARRGLQAYARHPLLRCVCVDRTFYRGLTVSQYEQLAQQVGDDFRFLVKGPALVCDAQMRDEQGRGRQVNPAFLDPDLALQDFVRPAMEGLGHKLGALVFQLSPLPPAWLDRMDDCLARLDRLLSALPDLPELHQRCPQGVIAIEVRDAQWLTDGFVQVLRRHGASYCLGLHPKLPAIDDQLWVLRRLWPAPLVCRWNLHRRHGPFGYEDAEQRYGDYSRLVDPDPDTRRVLARVARATAAAGWPVYIGISNHAEGCAPLSALALAAGIREAA</sequence>
<proteinExistence type="predicted"/>
<dbReference type="PANTHER" id="PTHR30348">
    <property type="entry name" value="UNCHARACTERIZED PROTEIN YECE"/>
    <property type="match status" value="1"/>
</dbReference>
<dbReference type="Proteomes" id="UP001238603">
    <property type="component" value="Unassembled WGS sequence"/>
</dbReference>
<organism evidence="2 3">
    <name type="scientific">Roseateles subflavus</name>
    <dbReference type="NCBI Taxonomy" id="3053353"/>
    <lineage>
        <taxon>Bacteria</taxon>
        <taxon>Pseudomonadati</taxon>
        <taxon>Pseudomonadota</taxon>
        <taxon>Betaproteobacteria</taxon>
        <taxon>Burkholderiales</taxon>
        <taxon>Sphaerotilaceae</taxon>
        <taxon>Roseateles</taxon>
    </lineage>
</organism>
<keyword evidence="3" id="KW-1185">Reference proteome</keyword>
<reference evidence="2 3" key="1">
    <citation type="submission" date="2023-06" db="EMBL/GenBank/DDBJ databases">
        <title>Pelomonas sp. APW6 16S ribosomal RNA gene genome sequencing and assembly.</title>
        <authorList>
            <person name="Woo H."/>
        </authorList>
    </citation>
    <scope>NUCLEOTIDE SEQUENCE [LARGE SCALE GENOMIC DNA]</scope>
    <source>
        <strain evidence="2 3">APW6</strain>
    </source>
</reference>
<protein>
    <submittedName>
        <fullName evidence="2">DUF72 domain-containing protein</fullName>
    </submittedName>
</protein>
<dbReference type="EMBL" id="JASVDS010000005">
    <property type="protein sequence ID" value="MDL5033723.1"/>
    <property type="molecule type" value="Genomic_DNA"/>
</dbReference>
<name>A0ABT7LLK6_9BURK</name>
<comment type="caution">
    <text evidence="2">The sequence shown here is derived from an EMBL/GenBank/DDBJ whole genome shotgun (WGS) entry which is preliminary data.</text>
</comment>
<dbReference type="Gene3D" id="3.20.20.410">
    <property type="entry name" value="Protein of unknown function UPF0759"/>
    <property type="match status" value="1"/>
</dbReference>